<dbReference type="OrthoDB" id="9760689at2"/>
<dbReference type="RefSeq" id="WP_132922748.1">
    <property type="nucleotide sequence ID" value="NZ_SJOI01000001.1"/>
</dbReference>
<keyword evidence="7 8" id="KW-0093">Biotin biosynthesis</keyword>
<name>A0A4R1NAZ5_9GAMM</name>
<dbReference type="HAMAP" id="MF_00835">
    <property type="entry name" value="BioC"/>
    <property type="match status" value="1"/>
</dbReference>
<keyword evidence="11" id="KW-1185">Reference proteome</keyword>
<keyword evidence="5 8" id="KW-0808">Transferase</keyword>
<dbReference type="GO" id="GO:0032259">
    <property type="term" value="P:methylation"/>
    <property type="evidence" value="ECO:0007669"/>
    <property type="project" value="UniProtKB-KW"/>
</dbReference>
<comment type="catalytic activity">
    <reaction evidence="1 8">
        <text>malonyl-[ACP] + S-adenosyl-L-methionine = malonyl-[ACP] methyl ester + S-adenosyl-L-homocysteine</text>
        <dbReference type="Rhea" id="RHEA:17105"/>
        <dbReference type="Rhea" id="RHEA-COMP:9623"/>
        <dbReference type="Rhea" id="RHEA-COMP:9954"/>
        <dbReference type="ChEBI" id="CHEBI:57856"/>
        <dbReference type="ChEBI" id="CHEBI:59789"/>
        <dbReference type="ChEBI" id="CHEBI:78449"/>
        <dbReference type="ChEBI" id="CHEBI:78845"/>
        <dbReference type="EC" id="2.1.1.197"/>
    </reaction>
</comment>
<protein>
    <recommendedName>
        <fullName evidence="3 8">Malonyl-[acyl-carrier protein] O-methyltransferase</fullName>
        <shortName evidence="8">Malonyl-ACP O-methyltransferase</shortName>
        <ecNumber evidence="3 8">2.1.1.197</ecNumber>
    </recommendedName>
    <alternativeName>
        <fullName evidence="8">Biotin synthesis protein BioC</fullName>
    </alternativeName>
</protein>
<evidence type="ECO:0000256" key="1">
    <source>
        <dbReference type="ARBA" id="ARBA00000852"/>
    </source>
</evidence>
<comment type="pathway">
    <text evidence="2 8">Cofactor biosynthesis; biotin biosynthesis.</text>
</comment>
<dbReference type="InterPro" id="IPR029063">
    <property type="entry name" value="SAM-dependent_MTases_sf"/>
</dbReference>
<dbReference type="UniPathway" id="UPA00078"/>
<proteinExistence type="inferred from homology"/>
<evidence type="ECO:0000259" key="9">
    <source>
        <dbReference type="Pfam" id="PF08241"/>
    </source>
</evidence>
<evidence type="ECO:0000256" key="4">
    <source>
        <dbReference type="ARBA" id="ARBA00022603"/>
    </source>
</evidence>
<dbReference type="EC" id="2.1.1.197" evidence="3 8"/>
<dbReference type="Pfam" id="PF08241">
    <property type="entry name" value="Methyltransf_11"/>
    <property type="match status" value="1"/>
</dbReference>
<keyword evidence="6 8" id="KW-0949">S-adenosyl-L-methionine</keyword>
<dbReference type="InterPro" id="IPR013216">
    <property type="entry name" value="Methyltransf_11"/>
</dbReference>
<gene>
    <name evidence="8" type="primary">bioC</name>
    <name evidence="10" type="ORF">EZJ58_2017</name>
</gene>
<comment type="similarity">
    <text evidence="8">Belongs to the methyltransferase superfamily.</text>
</comment>
<dbReference type="InterPro" id="IPR011814">
    <property type="entry name" value="BioC"/>
</dbReference>
<accession>A0A4R1NAZ5</accession>
<evidence type="ECO:0000256" key="7">
    <source>
        <dbReference type="ARBA" id="ARBA00022756"/>
    </source>
</evidence>
<sequence>MYADLHKQGIARTFGRAAAGYDRHAAFQRASGDELAALLGPQQGKTLLDAGCGTGWFSRVWQRSGNRVIALDLSSDMLAEARRRESASVYLAGDIERLPLADGSLDICFSNLAVQWCDELPRALAEFHRVTRPGGMIAFSTLAEGSLEELTRAWRQVDSAVHANRFMPAAAIARALQPYRHQLHAAPHRLYYPGLVPLLQDIKGVGAGYLRDGRPLGLAGSQRIRRLEAVWERHAAGLPLTYQLIHGLIYRD</sequence>
<dbReference type="GO" id="GO:0010340">
    <property type="term" value="F:carboxyl-O-methyltransferase activity"/>
    <property type="evidence" value="ECO:0007669"/>
    <property type="project" value="UniProtKB-UniRule"/>
</dbReference>
<evidence type="ECO:0000256" key="8">
    <source>
        <dbReference type="HAMAP-Rule" id="MF_00835"/>
    </source>
</evidence>
<evidence type="ECO:0000256" key="5">
    <source>
        <dbReference type="ARBA" id="ARBA00022679"/>
    </source>
</evidence>
<comment type="caution">
    <text evidence="10">The sequence shown here is derived from an EMBL/GenBank/DDBJ whole genome shotgun (WGS) entry which is preliminary data.</text>
</comment>
<dbReference type="NCBIfam" id="TIGR02072">
    <property type="entry name" value="BioC"/>
    <property type="match status" value="1"/>
</dbReference>
<dbReference type="GO" id="GO:0008757">
    <property type="term" value="F:S-adenosylmethionine-dependent methyltransferase activity"/>
    <property type="evidence" value="ECO:0007669"/>
    <property type="project" value="InterPro"/>
</dbReference>
<dbReference type="Gene3D" id="3.40.50.150">
    <property type="entry name" value="Vaccinia Virus protein VP39"/>
    <property type="match status" value="1"/>
</dbReference>
<dbReference type="AlphaFoldDB" id="A0A4R1NAZ5"/>
<keyword evidence="4 8" id="KW-0489">Methyltransferase</keyword>
<comment type="function">
    <text evidence="8">Converts the free carboxyl group of a malonyl-thioester to its methyl ester by transfer of a methyl group from S-adenosyl-L-methionine (SAM). It allows to synthesize pimeloyl-ACP via the fatty acid synthetic pathway.</text>
</comment>
<dbReference type="SUPFAM" id="SSF53335">
    <property type="entry name" value="S-adenosyl-L-methionine-dependent methyltransferases"/>
    <property type="match status" value="1"/>
</dbReference>
<dbReference type="GO" id="GO:0102130">
    <property type="term" value="F:malonyl-CoA methyltransferase activity"/>
    <property type="evidence" value="ECO:0007669"/>
    <property type="project" value="UniProtKB-EC"/>
</dbReference>
<evidence type="ECO:0000256" key="2">
    <source>
        <dbReference type="ARBA" id="ARBA00004746"/>
    </source>
</evidence>
<dbReference type="Proteomes" id="UP000294555">
    <property type="component" value="Unassembled WGS sequence"/>
</dbReference>
<reference evidence="10 11" key="1">
    <citation type="submission" date="2019-02" db="EMBL/GenBank/DDBJ databases">
        <title>Investigation of anaerobic lignin degradation for improved lignocellulosic biofuels.</title>
        <authorList>
            <person name="Deangelis K."/>
        </authorList>
    </citation>
    <scope>NUCLEOTIDE SEQUENCE [LARGE SCALE GENOMIC DNA]</scope>
    <source>
        <strain evidence="10 11">159R</strain>
    </source>
</reference>
<feature type="domain" description="Methyltransferase type 11" evidence="9">
    <location>
        <begin position="48"/>
        <end position="139"/>
    </location>
</feature>
<dbReference type="PANTHER" id="PTHR43591">
    <property type="entry name" value="METHYLTRANSFERASE"/>
    <property type="match status" value="1"/>
</dbReference>
<evidence type="ECO:0000313" key="10">
    <source>
        <dbReference type="EMBL" id="TCL03927.1"/>
    </source>
</evidence>
<organism evidence="10 11">
    <name type="scientific">Sodalis ligni</name>
    <dbReference type="NCBI Taxonomy" id="2697027"/>
    <lineage>
        <taxon>Bacteria</taxon>
        <taxon>Pseudomonadati</taxon>
        <taxon>Pseudomonadota</taxon>
        <taxon>Gammaproteobacteria</taxon>
        <taxon>Enterobacterales</taxon>
        <taxon>Bruguierivoracaceae</taxon>
        <taxon>Sodalis</taxon>
    </lineage>
</organism>
<evidence type="ECO:0000256" key="6">
    <source>
        <dbReference type="ARBA" id="ARBA00022691"/>
    </source>
</evidence>
<evidence type="ECO:0000256" key="3">
    <source>
        <dbReference type="ARBA" id="ARBA00012327"/>
    </source>
</evidence>
<dbReference type="GO" id="GO:0009102">
    <property type="term" value="P:biotin biosynthetic process"/>
    <property type="evidence" value="ECO:0007669"/>
    <property type="project" value="UniProtKB-UniRule"/>
</dbReference>
<dbReference type="CDD" id="cd02440">
    <property type="entry name" value="AdoMet_MTases"/>
    <property type="match status" value="1"/>
</dbReference>
<evidence type="ECO:0000313" key="11">
    <source>
        <dbReference type="Proteomes" id="UP000294555"/>
    </source>
</evidence>
<dbReference type="EMBL" id="SJOI01000001">
    <property type="protein sequence ID" value="TCL03927.1"/>
    <property type="molecule type" value="Genomic_DNA"/>
</dbReference>
<dbReference type="PANTHER" id="PTHR43591:SF99">
    <property type="entry name" value="OS06G0646000 PROTEIN"/>
    <property type="match status" value="1"/>
</dbReference>